<dbReference type="PROSITE" id="PS50937">
    <property type="entry name" value="HTH_MERR_2"/>
    <property type="match status" value="1"/>
</dbReference>
<dbReference type="CDD" id="cd00592">
    <property type="entry name" value="HTH_MerR-like"/>
    <property type="match status" value="1"/>
</dbReference>
<reference evidence="3 4" key="1">
    <citation type="submission" date="2021-01" db="EMBL/GenBank/DDBJ databases">
        <title>Actinoplanes sp. nov. LDG1-06 isolated from lichen.</title>
        <authorList>
            <person name="Saeng-In P."/>
            <person name="Phongsopitanun W."/>
            <person name="Kanchanasin P."/>
            <person name="Yuki M."/>
            <person name="Kudo T."/>
            <person name="Ohkuma M."/>
            <person name="Tanasupawat S."/>
        </authorList>
    </citation>
    <scope>NUCLEOTIDE SEQUENCE [LARGE SCALE GENOMIC DNA]</scope>
    <source>
        <strain evidence="3 4">LDG1-06</strain>
    </source>
</reference>
<dbReference type="EMBL" id="JAENHP010000003">
    <property type="protein sequence ID" value="MBM2616427.1"/>
    <property type="molecule type" value="Genomic_DNA"/>
</dbReference>
<evidence type="ECO:0000313" key="4">
    <source>
        <dbReference type="Proteomes" id="UP000632138"/>
    </source>
</evidence>
<dbReference type="SUPFAM" id="SSF46955">
    <property type="entry name" value="Putative DNA-binding domain"/>
    <property type="match status" value="1"/>
</dbReference>
<proteinExistence type="predicted"/>
<accession>A0ABS2A9B3</accession>
<evidence type="ECO:0000259" key="2">
    <source>
        <dbReference type="PROSITE" id="PS50937"/>
    </source>
</evidence>
<protein>
    <submittedName>
        <fullName evidence="3">MerR family transcriptional regulator</fullName>
    </submittedName>
</protein>
<evidence type="ECO:0000256" key="1">
    <source>
        <dbReference type="ARBA" id="ARBA00023125"/>
    </source>
</evidence>
<dbReference type="InterPro" id="IPR000551">
    <property type="entry name" value="MerR-type_HTH_dom"/>
</dbReference>
<organism evidence="3 4">
    <name type="scientific">Paractinoplanes ovalisporus</name>
    <dbReference type="NCBI Taxonomy" id="2810368"/>
    <lineage>
        <taxon>Bacteria</taxon>
        <taxon>Bacillati</taxon>
        <taxon>Actinomycetota</taxon>
        <taxon>Actinomycetes</taxon>
        <taxon>Micromonosporales</taxon>
        <taxon>Micromonosporaceae</taxon>
        <taxon>Paractinoplanes</taxon>
    </lineage>
</organism>
<dbReference type="InterPro" id="IPR009061">
    <property type="entry name" value="DNA-bd_dom_put_sf"/>
</dbReference>
<dbReference type="InterPro" id="IPR047057">
    <property type="entry name" value="MerR_fam"/>
</dbReference>
<name>A0ABS2A9B3_9ACTN</name>
<dbReference type="PANTHER" id="PTHR30204:SF93">
    <property type="entry name" value="HTH MERR-TYPE DOMAIN-CONTAINING PROTEIN"/>
    <property type="match status" value="1"/>
</dbReference>
<evidence type="ECO:0000313" key="3">
    <source>
        <dbReference type="EMBL" id="MBM2616427.1"/>
    </source>
</evidence>
<keyword evidence="4" id="KW-1185">Reference proteome</keyword>
<dbReference type="Proteomes" id="UP000632138">
    <property type="component" value="Unassembled WGS sequence"/>
</dbReference>
<feature type="domain" description="HTH merR-type" evidence="2">
    <location>
        <begin position="1"/>
        <end position="68"/>
    </location>
</feature>
<gene>
    <name evidence="3" type="ORF">JIG36_12750</name>
</gene>
<dbReference type="PANTHER" id="PTHR30204">
    <property type="entry name" value="REDOX-CYCLING DRUG-SENSING TRANSCRIPTIONAL ACTIVATOR SOXR"/>
    <property type="match status" value="1"/>
</dbReference>
<comment type="caution">
    <text evidence="3">The sequence shown here is derived from an EMBL/GenBank/DDBJ whole genome shotgun (WGS) entry which is preliminary data.</text>
</comment>
<keyword evidence="1" id="KW-0238">DNA-binding</keyword>
<dbReference type="Gene3D" id="1.10.1660.10">
    <property type="match status" value="1"/>
</dbReference>
<dbReference type="Pfam" id="PF13411">
    <property type="entry name" value="MerR_1"/>
    <property type="match status" value="1"/>
</dbReference>
<dbReference type="PRINTS" id="PR00040">
    <property type="entry name" value="HTHMERR"/>
</dbReference>
<dbReference type="RefSeq" id="WP_203376319.1">
    <property type="nucleotide sequence ID" value="NZ_JAENHP010000003.1"/>
</dbReference>
<dbReference type="SMART" id="SM00422">
    <property type="entry name" value="HTH_MERR"/>
    <property type="match status" value="1"/>
</dbReference>
<sequence>MRIKELAELTGVTVRTVRYYHQIGLVPVPPTRDGVRDYGMVHVARVVRVRWLAEAGVGLARVGSLLHDPAATPGAARRSVLADLESTVTALDDQIARLGAQRERMRGLMSTVEQGGALSPMPAGIARFYDDIAARATDRPARRAIRRERDFVELAFYRGDMPPEAAVLYEGLTEAAKAHSLHLFGQVAARSGESTAYDDEQVARIAAAVVNRIRDSLGDDLPTVFRSIDLAVARRAAELYLRLSGAHERRVDRAIADALLSAIEKEHQS</sequence>